<evidence type="ECO:0000313" key="8">
    <source>
        <dbReference type="EMBL" id="HIX03461.1"/>
    </source>
</evidence>
<keyword evidence="3" id="KW-0378">Hydrolase</keyword>
<sequence>MDESRYLPMKAWAEDEQPRERLLQQGAVALSLNELFAILLRSGVGGESALDLARRILADCHNDLNELARCGVRELMNKYKGVGLAKAASIVAAMEIGRRRRMEMAAASPVVTCSRDAYEYVKSFIADLDHEEFWVVGLAVSGRIKGCECVSAGGIDGTVVDVRVLFRRVLEMKAANIIVAHNHPGGGEMRPSRQDEQVTRKIHEAGKLLDINLFDHIIVGVNHYYSFADEGKIG</sequence>
<dbReference type="Pfam" id="PF04002">
    <property type="entry name" value="RadC"/>
    <property type="match status" value="1"/>
</dbReference>
<accession>A0A9D2ABL2</accession>
<evidence type="ECO:0000256" key="3">
    <source>
        <dbReference type="ARBA" id="ARBA00022801"/>
    </source>
</evidence>
<comment type="caution">
    <text evidence="8">The sequence shown here is derived from an EMBL/GenBank/DDBJ whole genome shotgun (WGS) entry which is preliminary data.</text>
</comment>
<evidence type="ECO:0000256" key="6">
    <source>
        <dbReference type="RuleBase" id="RU003797"/>
    </source>
</evidence>
<dbReference type="PROSITE" id="PS50249">
    <property type="entry name" value="MPN"/>
    <property type="match status" value="1"/>
</dbReference>
<keyword evidence="1" id="KW-0645">Protease</keyword>
<proteinExistence type="inferred from homology"/>
<dbReference type="Gene3D" id="3.40.140.10">
    <property type="entry name" value="Cytidine Deaminase, domain 2"/>
    <property type="match status" value="1"/>
</dbReference>
<gene>
    <name evidence="8" type="primary">radC</name>
    <name evidence="8" type="ORF">H9863_05010</name>
</gene>
<keyword evidence="2" id="KW-0479">Metal-binding</keyword>
<dbReference type="InterPro" id="IPR037518">
    <property type="entry name" value="MPN"/>
</dbReference>
<reference evidence="8" key="1">
    <citation type="journal article" date="2021" name="PeerJ">
        <title>Extensive microbial diversity within the chicken gut microbiome revealed by metagenomics and culture.</title>
        <authorList>
            <person name="Gilroy R."/>
            <person name="Ravi A."/>
            <person name="Getino M."/>
            <person name="Pursley I."/>
            <person name="Horton D.L."/>
            <person name="Alikhan N.F."/>
            <person name="Baker D."/>
            <person name="Gharbi K."/>
            <person name="Hall N."/>
            <person name="Watson M."/>
            <person name="Adriaenssens E.M."/>
            <person name="Foster-Nyarko E."/>
            <person name="Jarju S."/>
            <person name="Secka A."/>
            <person name="Antonio M."/>
            <person name="Oren A."/>
            <person name="Chaudhuri R.R."/>
            <person name="La Ragione R."/>
            <person name="Hildebrand F."/>
            <person name="Pallen M.J."/>
        </authorList>
    </citation>
    <scope>NUCLEOTIDE SEQUENCE</scope>
    <source>
        <strain evidence="8">23274</strain>
    </source>
</reference>
<dbReference type="GO" id="GO:0046872">
    <property type="term" value="F:metal ion binding"/>
    <property type="evidence" value="ECO:0007669"/>
    <property type="project" value="UniProtKB-KW"/>
</dbReference>
<keyword evidence="5" id="KW-0482">Metalloprotease</keyword>
<evidence type="ECO:0000256" key="2">
    <source>
        <dbReference type="ARBA" id="ARBA00022723"/>
    </source>
</evidence>
<reference evidence="8" key="2">
    <citation type="submission" date="2021-04" db="EMBL/GenBank/DDBJ databases">
        <authorList>
            <person name="Gilroy R."/>
        </authorList>
    </citation>
    <scope>NUCLEOTIDE SEQUENCE</scope>
    <source>
        <strain evidence="8">23274</strain>
    </source>
</reference>
<comment type="similarity">
    <text evidence="6">Belongs to the UPF0758 family.</text>
</comment>
<dbReference type="PANTHER" id="PTHR30471:SF3">
    <property type="entry name" value="UPF0758 PROTEIN YEES-RELATED"/>
    <property type="match status" value="1"/>
</dbReference>
<evidence type="ECO:0000313" key="9">
    <source>
        <dbReference type="Proteomes" id="UP000824202"/>
    </source>
</evidence>
<dbReference type="Pfam" id="PF20582">
    <property type="entry name" value="UPF0758_N"/>
    <property type="match status" value="1"/>
</dbReference>
<name>A0A9D2ABL2_9BACT</name>
<dbReference type="InterPro" id="IPR025657">
    <property type="entry name" value="RadC_JAB"/>
</dbReference>
<dbReference type="InterPro" id="IPR046778">
    <property type="entry name" value="UPF0758_N"/>
</dbReference>
<dbReference type="NCBIfam" id="NF000642">
    <property type="entry name" value="PRK00024.1"/>
    <property type="match status" value="1"/>
</dbReference>
<evidence type="ECO:0000256" key="4">
    <source>
        <dbReference type="ARBA" id="ARBA00022833"/>
    </source>
</evidence>
<dbReference type="NCBIfam" id="TIGR00608">
    <property type="entry name" value="radc"/>
    <property type="match status" value="1"/>
</dbReference>
<dbReference type="GO" id="GO:0008237">
    <property type="term" value="F:metallopeptidase activity"/>
    <property type="evidence" value="ECO:0007669"/>
    <property type="project" value="UniProtKB-KW"/>
</dbReference>
<dbReference type="Proteomes" id="UP000824202">
    <property type="component" value="Unassembled WGS sequence"/>
</dbReference>
<dbReference type="AlphaFoldDB" id="A0A9D2ABL2"/>
<evidence type="ECO:0000259" key="7">
    <source>
        <dbReference type="PROSITE" id="PS50249"/>
    </source>
</evidence>
<evidence type="ECO:0000256" key="5">
    <source>
        <dbReference type="ARBA" id="ARBA00023049"/>
    </source>
</evidence>
<organism evidence="8 9">
    <name type="scientific">Candidatus Odoribacter faecigallinarum</name>
    <dbReference type="NCBI Taxonomy" id="2838706"/>
    <lineage>
        <taxon>Bacteria</taxon>
        <taxon>Pseudomonadati</taxon>
        <taxon>Bacteroidota</taxon>
        <taxon>Bacteroidia</taxon>
        <taxon>Bacteroidales</taxon>
        <taxon>Odoribacteraceae</taxon>
        <taxon>Odoribacter</taxon>
    </lineage>
</organism>
<evidence type="ECO:0000256" key="1">
    <source>
        <dbReference type="ARBA" id="ARBA00022670"/>
    </source>
</evidence>
<dbReference type="CDD" id="cd08071">
    <property type="entry name" value="MPN_DUF2466"/>
    <property type="match status" value="1"/>
</dbReference>
<dbReference type="GO" id="GO:0006508">
    <property type="term" value="P:proteolysis"/>
    <property type="evidence" value="ECO:0007669"/>
    <property type="project" value="UniProtKB-KW"/>
</dbReference>
<dbReference type="PANTHER" id="PTHR30471">
    <property type="entry name" value="DNA REPAIR PROTEIN RADC"/>
    <property type="match status" value="1"/>
</dbReference>
<keyword evidence="4" id="KW-0862">Zinc</keyword>
<feature type="domain" description="MPN" evidence="7">
    <location>
        <begin position="110"/>
        <end position="233"/>
    </location>
</feature>
<dbReference type="EMBL" id="DXFT01000098">
    <property type="protein sequence ID" value="HIX03461.1"/>
    <property type="molecule type" value="Genomic_DNA"/>
</dbReference>
<protein>
    <submittedName>
        <fullName evidence="8">DNA repair protein RadC</fullName>
    </submittedName>
</protein>
<dbReference type="InterPro" id="IPR001405">
    <property type="entry name" value="UPF0758"/>
</dbReference>